<feature type="signal peptide" evidence="1">
    <location>
        <begin position="1"/>
        <end position="19"/>
    </location>
</feature>
<sequence>MKRALLTSLFIALSSPALAQTAQDDVVDFGAPVSLTIVAENGTHEFMVDEAKTLAQQARGMMWRDSMGDDEGMIFEFEEPKVATIWMKNTAIPLDILFVRSNGQILKIEHMAQPYKLRSASSEAVIASVVELKGGRALELGIKPGDVIQHPFFGS</sequence>
<dbReference type="Pfam" id="PF02643">
    <property type="entry name" value="DUF192"/>
    <property type="match status" value="1"/>
</dbReference>
<dbReference type="AlphaFoldDB" id="A0A8J3CPZ8"/>
<evidence type="ECO:0000313" key="2">
    <source>
        <dbReference type="EMBL" id="GHA83878.1"/>
    </source>
</evidence>
<keyword evidence="3" id="KW-1185">Reference proteome</keyword>
<dbReference type="EMBL" id="BMZH01000001">
    <property type="protein sequence ID" value="GHA83878.1"/>
    <property type="molecule type" value="Genomic_DNA"/>
</dbReference>
<dbReference type="Proteomes" id="UP000634004">
    <property type="component" value="Unassembled WGS sequence"/>
</dbReference>
<dbReference type="InterPro" id="IPR038695">
    <property type="entry name" value="Saro_0823-like_sf"/>
</dbReference>
<keyword evidence="1" id="KW-0732">Signal</keyword>
<reference evidence="2" key="2">
    <citation type="submission" date="2020-09" db="EMBL/GenBank/DDBJ databases">
        <authorList>
            <person name="Sun Q."/>
            <person name="Kim S."/>
        </authorList>
    </citation>
    <scope>NUCLEOTIDE SEQUENCE</scope>
    <source>
        <strain evidence="2">KCTC 32513</strain>
    </source>
</reference>
<feature type="chain" id="PRO_5035316008" description="DUF192 domain-containing protein" evidence="1">
    <location>
        <begin position="20"/>
        <end position="155"/>
    </location>
</feature>
<accession>A0A8J3CPZ8</accession>
<proteinExistence type="predicted"/>
<name>A0A8J3CPZ8_9PROT</name>
<evidence type="ECO:0000256" key="1">
    <source>
        <dbReference type="SAM" id="SignalP"/>
    </source>
</evidence>
<protein>
    <recommendedName>
        <fullName evidence="4">DUF192 domain-containing protein</fullName>
    </recommendedName>
</protein>
<gene>
    <name evidence="2" type="ORF">GCM10009069_04000</name>
</gene>
<dbReference type="Gene3D" id="2.60.120.1140">
    <property type="entry name" value="Protein of unknown function DUF192"/>
    <property type="match status" value="1"/>
</dbReference>
<dbReference type="PANTHER" id="PTHR37953">
    <property type="entry name" value="UPF0127 PROTEIN MJ1496"/>
    <property type="match status" value="1"/>
</dbReference>
<evidence type="ECO:0008006" key="4">
    <source>
        <dbReference type="Google" id="ProtNLM"/>
    </source>
</evidence>
<evidence type="ECO:0000313" key="3">
    <source>
        <dbReference type="Proteomes" id="UP000634004"/>
    </source>
</evidence>
<comment type="caution">
    <text evidence="2">The sequence shown here is derived from an EMBL/GenBank/DDBJ whole genome shotgun (WGS) entry which is preliminary data.</text>
</comment>
<dbReference type="RefSeq" id="WP_189494867.1">
    <property type="nucleotide sequence ID" value="NZ_BMZH01000001.1"/>
</dbReference>
<organism evidence="2 3">
    <name type="scientific">Algimonas arctica</name>
    <dbReference type="NCBI Taxonomy" id="1479486"/>
    <lineage>
        <taxon>Bacteria</taxon>
        <taxon>Pseudomonadati</taxon>
        <taxon>Pseudomonadota</taxon>
        <taxon>Alphaproteobacteria</taxon>
        <taxon>Maricaulales</taxon>
        <taxon>Robiginitomaculaceae</taxon>
        <taxon>Algimonas</taxon>
    </lineage>
</organism>
<reference evidence="2" key="1">
    <citation type="journal article" date="2014" name="Int. J. Syst. Evol. Microbiol.">
        <title>Complete genome sequence of Corynebacterium casei LMG S-19264T (=DSM 44701T), isolated from a smear-ripened cheese.</title>
        <authorList>
            <consortium name="US DOE Joint Genome Institute (JGI-PGF)"/>
            <person name="Walter F."/>
            <person name="Albersmeier A."/>
            <person name="Kalinowski J."/>
            <person name="Ruckert C."/>
        </authorList>
    </citation>
    <scope>NUCLEOTIDE SEQUENCE</scope>
    <source>
        <strain evidence="2">KCTC 32513</strain>
    </source>
</reference>
<dbReference type="InterPro" id="IPR003795">
    <property type="entry name" value="DUF192"/>
</dbReference>
<dbReference type="PANTHER" id="PTHR37953:SF1">
    <property type="entry name" value="UPF0127 PROTEIN MJ1496"/>
    <property type="match status" value="1"/>
</dbReference>